<gene>
    <name evidence="1" type="ORF">SAMN05421659_109110</name>
</gene>
<dbReference type="AlphaFoldDB" id="A0A1I0QTR0"/>
<organism evidence="1 2">
    <name type="scientific">[Clostridium] fimetarium</name>
    <dbReference type="NCBI Taxonomy" id="99656"/>
    <lineage>
        <taxon>Bacteria</taxon>
        <taxon>Bacillati</taxon>
        <taxon>Bacillota</taxon>
        <taxon>Clostridia</taxon>
        <taxon>Lachnospirales</taxon>
        <taxon>Lachnospiraceae</taxon>
    </lineage>
</organism>
<reference evidence="1 2" key="1">
    <citation type="submission" date="2016-10" db="EMBL/GenBank/DDBJ databases">
        <authorList>
            <person name="de Groot N.N."/>
        </authorList>
    </citation>
    <scope>NUCLEOTIDE SEQUENCE [LARGE SCALE GENOMIC DNA]</scope>
    <source>
        <strain evidence="1 2">DSM 9179</strain>
    </source>
</reference>
<proteinExistence type="predicted"/>
<evidence type="ECO:0000313" key="2">
    <source>
        <dbReference type="Proteomes" id="UP000199701"/>
    </source>
</evidence>
<accession>A0A1I0QTR0</accession>
<dbReference type="EMBL" id="FOJI01000009">
    <property type="protein sequence ID" value="SEW31014.1"/>
    <property type="molecule type" value="Genomic_DNA"/>
</dbReference>
<keyword evidence="2" id="KW-1185">Reference proteome</keyword>
<evidence type="ECO:0000313" key="1">
    <source>
        <dbReference type="EMBL" id="SEW31014.1"/>
    </source>
</evidence>
<sequence>MKSKVIKEKELSNVKVGVTDKGYPLYDILFKQNL</sequence>
<protein>
    <submittedName>
        <fullName evidence="1">Uncharacterized protein</fullName>
    </submittedName>
</protein>
<name>A0A1I0QTR0_9FIRM</name>
<dbReference type="Proteomes" id="UP000199701">
    <property type="component" value="Unassembled WGS sequence"/>
</dbReference>